<evidence type="ECO:0000313" key="2">
    <source>
        <dbReference type="EMBL" id="EFX06316.1"/>
    </source>
</evidence>
<dbReference type="RefSeq" id="XP_014175798.1">
    <property type="nucleotide sequence ID" value="XM_014320323.1"/>
</dbReference>
<accession>F0X6L9</accession>
<feature type="region of interest" description="Disordered" evidence="1">
    <location>
        <begin position="488"/>
        <end position="508"/>
    </location>
</feature>
<name>F0X6L9_GROCL</name>
<dbReference type="STRING" id="655863.F0X6L9"/>
<dbReference type="InterPro" id="IPR032466">
    <property type="entry name" value="Metal_Hydrolase"/>
</dbReference>
<dbReference type="PANTHER" id="PTHR32027">
    <property type="entry name" value="CYTOSINE DEAMINASE"/>
    <property type="match status" value="1"/>
</dbReference>
<dbReference type="eggNOG" id="ENOG502RYNQ">
    <property type="taxonomic scope" value="Eukaryota"/>
</dbReference>
<protein>
    <submittedName>
        <fullName evidence="2">Zinc metallopeptidase</fullName>
    </submittedName>
</protein>
<gene>
    <name evidence="2" type="ORF">CMQ_6637</name>
</gene>
<feature type="region of interest" description="Disordered" evidence="1">
    <location>
        <begin position="433"/>
        <end position="462"/>
    </location>
</feature>
<reference evidence="2 3" key="1">
    <citation type="journal article" date="2011" name="Proc. Natl. Acad. Sci. U.S.A.">
        <title>Genome and transcriptome analyses of the mountain pine beetle-fungal symbiont Grosmannia clavigera, a lodgepole pine pathogen.</title>
        <authorList>
            <person name="DiGuistini S."/>
            <person name="Wang Y."/>
            <person name="Liao N.Y."/>
            <person name="Taylor G."/>
            <person name="Tanguay P."/>
            <person name="Feau N."/>
            <person name="Henrissat B."/>
            <person name="Chan S.K."/>
            <person name="Hesse-Orce U."/>
            <person name="Alamouti S.M."/>
            <person name="Tsui C.K.M."/>
            <person name="Docking R.T."/>
            <person name="Levasseur A."/>
            <person name="Haridas S."/>
            <person name="Robertson G."/>
            <person name="Birol I."/>
            <person name="Holt R.A."/>
            <person name="Marra M.A."/>
            <person name="Hamelin R.C."/>
            <person name="Hirst M."/>
            <person name="Jones S.J.M."/>
            <person name="Bohlmann J."/>
            <person name="Breuil C."/>
        </authorList>
    </citation>
    <scope>NUCLEOTIDE SEQUENCE [LARGE SCALE GENOMIC DNA]</scope>
    <source>
        <strain evidence="3">kw1407 / UAMH 11150</strain>
    </source>
</reference>
<organism evidence="3">
    <name type="scientific">Grosmannia clavigera (strain kw1407 / UAMH 11150)</name>
    <name type="common">Blue stain fungus</name>
    <name type="synonym">Graphiocladiella clavigera</name>
    <dbReference type="NCBI Taxonomy" id="655863"/>
    <lineage>
        <taxon>Eukaryota</taxon>
        <taxon>Fungi</taxon>
        <taxon>Dikarya</taxon>
        <taxon>Ascomycota</taxon>
        <taxon>Pezizomycotina</taxon>
        <taxon>Sordariomycetes</taxon>
        <taxon>Sordariomycetidae</taxon>
        <taxon>Ophiostomatales</taxon>
        <taxon>Ophiostomataceae</taxon>
        <taxon>Leptographium</taxon>
    </lineage>
</organism>
<proteinExistence type="predicted"/>
<dbReference type="InParanoid" id="F0X6L9"/>
<dbReference type="GeneID" id="25980092"/>
<keyword evidence="3" id="KW-1185">Reference proteome</keyword>
<dbReference type="SUPFAM" id="SSF51556">
    <property type="entry name" value="Metallo-dependent hydrolases"/>
    <property type="match status" value="1"/>
</dbReference>
<dbReference type="EMBL" id="GL629729">
    <property type="protein sequence ID" value="EFX06316.1"/>
    <property type="molecule type" value="Genomic_DNA"/>
</dbReference>
<sequence length="531" mass="56614">MKLHNIVFPRREDSGAAGSSGPIARWDVELVDGVVRAIAPAASSDDSHANVASRLLLPPLCHPHLHLDKTYILTGGGCCGGRRPDSDDVDAEHAEPEPSYDDLLPQTGDFAEALRTTATAKARFTAADLRRRGAQLLATSWRQGVTAARVFVEVDAGAAGGGRVAMEVAMALQRDFAGRVAVQICAFAQEAVFSGEAGAANRAAMEAVLADPVLAPAVAALGSAPYVEASRALALQNLDWAVETALAHGLHLDLHLDYNLDDPASSGRMPLLYDLLDTLERRRWCARAASSVGASNPDRGSRMRTVAVGHVTQLTRLSAAQLSALAARIRQRGLPVHLVGLPTSDMYMMGRGATATPGTGVPRGTLNVPALLRHGLPACLGVNNVGNAFTPYGTGDPLLLACWGVGLYHAGTPADANRLYGAVSWGARAAIGEVEDERSEERQGMKRSKNSQDIDQSEEKSWWDVEPSQLLGRHIGPVLMLTNEHHVQMSDDDDDKTNGRPTLPPIPARARTGFRDVVWDPPDLSLRRIVG</sequence>
<dbReference type="Proteomes" id="UP000007796">
    <property type="component" value="Unassembled WGS sequence"/>
</dbReference>
<dbReference type="GO" id="GO:0016814">
    <property type="term" value="F:hydrolase activity, acting on carbon-nitrogen (but not peptide) bonds, in cyclic amidines"/>
    <property type="evidence" value="ECO:0007669"/>
    <property type="project" value="TreeGrafter"/>
</dbReference>
<dbReference type="InterPro" id="IPR052349">
    <property type="entry name" value="Metallo-hydrolase_Enzymes"/>
</dbReference>
<dbReference type="HOGENOM" id="CLU_031758_1_0_1"/>
<dbReference type="OrthoDB" id="10266980at2759"/>
<dbReference type="Gene3D" id="3.20.20.140">
    <property type="entry name" value="Metal-dependent hydrolases"/>
    <property type="match status" value="1"/>
</dbReference>
<dbReference type="PANTHER" id="PTHR32027:SF0">
    <property type="entry name" value="CYTOSINE DEAMINASE"/>
    <property type="match status" value="1"/>
</dbReference>
<evidence type="ECO:0000313" key="3">
    <source>
        <dbReference type="Proteomes" id="UP000007796"/>
    </source>
</evidence>
<dbReference type="AlphaFoldDB" id="F0X6L9"/>
<evidence type="ECO:0000256" key="1">
    <source>
        <dbReference type="SAM" id="MobiDB-lite"/>
    </source>
</evidence>